<evidence type="ECO:0000313" key="3">
    <source>
        <dbReference type="Proteomes" id="UP001596549"/>
    </source>
</evidence>
<evidence type="ECO:0008006" key="4">
    <source>
        <dbReference type="Google" id="ProtNLM"/>
    </source>
</evidence>
<keyword evidence="3" id="KW-1185">Reference proteome</keyword>
<dbReference type="Proteomes" id="UP001596549">
    <property type="component" value="Unassembled WGS sequence"/>
</dbReference>
<comment type="caution">
    <text evidence="2">The sequence shown here is derived from an EMBL/GenBank/DDBJ whole genome shotgun (WGS) entry which is preliminary data.</text>
</comment>
<sequence>MWVMTVVLLGAGGLLLVRAMMQLTASSRYSFRNRTLQRQRMNAIFIGILSLMMLAGALYIFVGK</sequence>
<keyword evidence="1" id="KW-0472">Membrane</keyword>
<protein>
    <recommendedName>
        <fullName evidence="4">HIG1 domain-containing protein</fullName>
    </recommendedName>
</protein>
<name>A0ABW2NU55_9BACL</name>
<dbReference type="RefSeq" id="WP_379750421.1">
    <property type="nucleotide sequence ID" value="NZ_JBHTCP010000048.1"/>
</dbReference>
<organism evidence="2 3">
    <name type="scientific">Fictibacillus iocasae</name>
    <dbReference type="NCBI Taxonomy" id="2715437"/>
    <lineage>
        <taxon>Bacteria</taxon>
        <taxon>Bacillati</taxon>
        <taxon>Bacillota</taxon>
        <taxon>Bacilli</taxon>
        <taxon>Bacillales</taxon>
        <taxon>Fictibacillaceae</taxon>
        <taxon>Fictibacillus</taxon>
    </lineage>
</organism>
<gene>
    <name evidence="2" type="ORF">ACFQPF_14455</name>
</gene>
<evidence type="ECO:0000313" key="2">
    <source>
        <dbReference type="EMBL" id="MFC7372855.1"/>
    </source>
</evidence>
<accession>A0ABW2NU55</accession>
<proteinExistence type="predicted"/>
<evidence type="ECO:0000256" key="1">
    <source>
        <dbReference type="SAM" id="Phobius"/>
    </source>
</evidence>
<feature type="transmembrane region" description="Helical" evidence="1">
    <location>
        <begin position="42"/>
        <end position="62"/>
    </location>
</feature>
<reference evidence="3" key="1">
    <citation type="journal article" date="2019" name="Int. J. Syst. Evol. Microbiol.">
        <title>The Global Catalogue of Microorganisms (GCM) 10K type strain sequencing project: providing services to taxonomists for standard genome sequencing and annotation.</title>
        <authorList>
            <consortium name="The Broad Institute Genomics Platform"/>
            <consortium name="The Broad Institute Genome Sequencing Center for Infectious Disease"/>
            <person name="Wu L."/>
            <person name="Ma J."/>
        </authorList>
    </citation>
    <scope>NUCLEOTIDE SEQUENCE [LARGE SCALE GENOMIC DNA]</scope>
    <source>
        <strain evidence="3">NBRC 106396</strain>
    </source>
</reference>
<dbReference type="EMBL" id="JBHTCP010000048">
    <property type="protein sequence ID" value="MFC7372855.1"/>
    <property type="molecule type" value="Genomic_DNA"/>
</dbReference>
<keyword evidence="1" id="KW-0812">Transmembrane</keyword>
<keyword evidence="1" id="KW-1133">Transmembrane helix</keyword>